<dbReference type="GO" id="GO:0009103">
    <property type="term" value="P:lipopolysaccharide biosynthetic process"/>
    <property type="evidence" value="ECO:0007669"/>
    <property type="project" value="TreeGrafter"/>
</dbReference>
<dbReference type="Proteomes" id="UP000034508">
    <property type="component" value="Unassembled WGS sequence"/>
</dbReference>
<feature type="domain" description="Glycosyltransferase subfamily 4-like N-terminal" evidence="3">
    <location>
        <begin position="16"/>
        <end position="178"/>
    </location>
</feature>
<dbReference type="GO" id="GO:0016757">
    <property type="term" value="F:glycosyltransferase activity"/>
    <property type="evidence" value="ECO:0007669"/>
    <property type="project" value="InterPro"/>
</dbReference>
<dbReference type="Pfam" id="PF00534">
    <property type="entry name" value="Glycos_transf_1"/>
    <property type="match status" value="1"/>
</dbReference>
<dbReference type="EMBL" id="LBSM01000002">
    <property type="protein sequence ID" value="KKQ18722.1"/>
    <property type="molecule type" value="Genomic_DNA"/>
</dbReference>
<reference evidence="4 5" key="1">
    <citation type="journal article" date="2015" name="Nature">
        <title>rRNA introns, odd ribosomes, and small enigmatic genomes across a large radiation of phyla.</title>
        <authorList>
            <person name="Brown C.T."/>
            <person name="Hug L.A."/>
            <person name="Thomas B.C."/>
            <person name="Sharon I."/>
            <person name="Castelle C.J."/>
            <person name="Singh A."/>
            <person name="Wilkins M.J."/>
            <person name="Williams K.H."/>
            <person name="Banfield J.F."/>
        </authorList>
    </citation>
    <scope>NUCLEOTIDE SEQUENCE [LARGE SCALE GENOMIC DNA]</scope>
</reference>
<evidence type="ECO:0000259" key="3">
    <source>
        <dbReference type="Pfam" id="PF13439"/>
    </source>
</evidence>
<organism evidence="4 5">
    <name type="scientific">Berkelbacteria bacterium GW2011_GWA1_36_9</name>
    <dbReference type="NCBI Taxonomy" id="1618331"/>
    <lineage>
        <taxon>Bacteria</taxon>
        <taxon>Candidatus Berkelbacteria</taxon>
    </lineage>
</organism>
<dbReference type="InterPro" id="IPR028098">
    <property type="entry name" value="Glyco_trans_4-like_N"/>
</dbReference>
<protein>
    <submittedName>
        <fullName evidence="4">Glycosyl transferase, group 1</fullName>
    </submittedName>
</protein>
<dbReference type="AlphaFoldDB" id="A0A0G0FLQ1"/>
<feature type="domain" description="Glycosyl transferase family 1" evidence="2">
    <location>
        <begin position="195"/>
        <end position="351"/>
    </location>
</feature>
<keyword evidence="1 4" id="KW-0808">Transferase</keyword>
<comment type="caution">
    <text evidence="4">The sequence shown here is derived from an EMBL/GenBank/DDBJ whole genome shotgun (WGS) entry which is preliminary data.</text>
</comment>
<dbReference type="InterPro" id="IPR001296">
    <property type="entry name" value="Glyco_trans_1"/>
</dbReference>
<dbReference type="PANTHER" id="PTHR46401:SF2">
    <property type="entry name" value="GLYCOSYLTRANSFERASE WBBK-RELATED"/>
    <property type="match status" value="1"/>
</dbReference>
<dbReference type="PANTHER" id="PTHR46401">
    <property type="entry name" value="GLYCOSYLTRANSFERASE WBBK-RELATED"/>
    <property type="match status" value="1"/>
</dbReference>
<evidence type="ECO:0000259" key="2">
    <source>
        <dbReference type="Pfam" id="PF00534"/>
    </source>
</evidence>
<accession>A0A0G0FLQ1</accession>
<dbReference type="PATRIC" id="fig|1618331.3.peg.147"/>
<dbReference type="CDD" id="cd03809">
    <property type="entry name" value="GT4_MtfB-like"/>
    <property type="match status" value="1"/>
</dbReference>
<gene>
    <name evidence="4" type="ORF">US31_C0002G0067</name>
</gene>
<proteinExistence type="predicted"/>
<dbReference type="SUPFAM" id="SSF53756">
    <property type="entry name" value="UDP-Glycosyltransferase/glycogen phosphorylase"/>
    <property type="match status" value="1"/>
</dbReference>
<dbReference type="Pfam" id="PF13439">
    <property type="entry name" value="Glyco_transf_4"/>
    <property type="match status" value="1"/>
</dbReference>
<evidence type="ECO:0000256" key="1">
    <source>
        <dbReference type="ARBA" id="ARBA00022679"/>
    </source>
</evidence>
<dbReference type="FunFam" id="3.40.50.2000:FF:000119">
    <property type="entry name" value="Glycosyl transferase group 1"/>
    <property type="match status" value="1"/>
</dbReference>
<evidence type="ECO:0000313" key="4">
    <source>
        <dbReference type="EMBL" id="KKQ18722.1"/>
    </source>
</evidence>
<evidence type="ECO:0000313" key="5">
    <source>
        <dbReference type="Proteomes" id="UP000034508"/>
    </source>
</evidence>
<dbReference type="Gene3D" id="3.40.50.2000">
    <property type="entry name" value="Glycogen Phosphorylase B"/>
    <property type="match status" value="2"/>
</dbReference>
<name>A0A0G0FLQ1_9BACT</name>
<sequence length="379" mass="43010">MKIAIDASRAINEKAGIGRYTLELVRELTKSDLKNTYLLLFSFMRSSRHKEKIIKEFRALKNVEVKILRIPGNLKEKVWGWKLPWFRRLLKDADIFYAPSFLEVNLGLNLPQVVTIYDLTTFLFPEHLGKKMSEFFNLKTKKACLTATKIIAISKSTKNDLEKILKIDPKKITVVYPGQNVLGTPTKNLPQNLKAKSYVLVVGTIEPRKNLINLFKAYAILPPRLQEKYPLAIVGARGWNTGKTYDALEHLKLKDKVKFLGFVSDSVLAKLYKEAMVFVYPSLYEGFGFPVLEALSFNTPVVTSNNSSLPEVAGKAAILVDPQDPKSISSGLQKLLEHKEEISLLKENARSRIGKFSWEKTAREILVVFKEVVKKTHEA</sequence>